<dbReference type="EMBL" id="CP017641">
    <property type="protein sequence ID" value="APZ91739.1"/>
    <property type="molecule type" value="Genomic_DNA"/>
</dbReference>
<evidence type="ECO:0000256" key="2">
    <source>
        <dbReference type="ARBA" id="ARBA00013223"/>
    </source>
</evidence>
<dbReference type="Gene3D" id="2.40.30.10">
    <property type="entry name" value="Translation factors"/>
    <property type="match status" value="1"/>
</dbReference>
<dbReference type="KEGG" id="fmr:Fuma_01330"/>
<dbReference type="PANTHER" id="PTHR47878:SF2">
    <property type="entry name" value="OXIDOREDUCTASE FAD_NAD(P)-BINDING DOMAIN PROTEIN"/>
    <property type="match status" value="1"/>
</dbReference>
<dbReference type="InterPro" id="IPR051930">
    <property type="entry name" value="FNR_type-1"/>
</dbReference>
<sequence length="304" mass="34997">MFHNSAEYNATVTDVRRVQDDLMIMQVEPDDGPLKYQPGQYTTLGLLTDERRIGDVAHSEAPHQQLIRRAYSISCPILDEHGKLLPRESRRYLEFYIALVRKESDDPPSLTPRIFAMDAGHRIFVGTKAKGTYTLSPVQSDSDVLFFATGTGEAPHNAMIHQLLSRQHAGRIASFVCVRHRRDLAYLNTHRELEKRYPNYRYVTLTTREPENVDVQHPDYVGKLYLQQMFLKDRLQQLIGWVPDPARSHAFLCGSPSMIGAPKREPGSDYSFPDPKGMVETLIEHGYRLDRPRDAGNIHYERYW</sequence>
<dbReference type="Pfam" id="PF00175">
    <property type="entry name" value="NAD_binding_1"/>
    <property type="match status" value="1"/>
</dbReference>
<evidence type="ECO:0000256" key="1">
    <source>
        <dbReference type="ARBA" id="ARBA00008312"/>
    </source>
</evidence>
<dbReference type="GO" id="GO:0004324">
    <property type="term" value="F:ferredoxin-NADP+ reductase activity"/>
    <property type="evidence" value="ECO:0007669"/>
    <property type="project" value="UniProtKB-EC"/>
</dbReference>
<dbReference type="Proteomes" id="UP000187735">
    <property type="component" value="Chromosome"/>
</dbReference>
<accession>A0A1P8WCG9</accession>
<dbReference type="EC" id="1.18.1.2" evidence="2"/>
<dbReference type="PROSITE" id="PS51384">
    <property type="entry name" value="FAD_FR"/>
    <property type="match status" value="1"/>
</dbReference>
<dbReference type="RefSeq" id="WP_077023453.1">
    <property type="nucleotide sequence ID" value="NZ_CP017641.1"/>
</dbReference>
<organism evidence="5 6">
    <name type="scientific">Fuerstiella marisgermanici</name>
    <dbReference type="NCBI Taxonomy" id="1891926"/>
    <lineage>
        <taxon>Bacteria</taxon>
        <taxon>Pseudomonadati</taxon>
        <taxon>Planctomycetota</taxon>
        <taxon>Planctomycetia</taxon>
        <taxon>Planctomycetales</taxon>
        <taxon>Planctomycetaceae</taxon>
        <taxon>Fuerstiella</taxon>
    </lineage>
</organism>
<keyword evidence="5" id="KW-0560">Oxidoreductase</keyword>
<keyword evidence="3" id="KW-0547">Nucleotide-binding</keyword>
<evidence type="ECO:0000313" key="5">
    <source>
        <dbReference type="EMBL" id="APZ91739.1"/>
    </source>
</evidence>
<dbReference type="STRING" id="1891926.Fuma_01330"/>
<comment type="similarity">
    <text evidence="1">Belongs to the ferredoxin--NADP reductase type 1 family.</text>
</comment>
<evidence type="ECO:0000313" key="6">
    <source>
        <dbReference type="Proteomes" id="UP000187735"/>
    </source>
</evidence>
<proteinExistence type="inferred from homology"/>
<dbReference type="GO" id="GO:0000166">
    <property type="term" value="F:nucleotide binding"/>
    <property type="evidence" value="ECO:0007669"/>
    <property type="project" value="UniProtKB-KW"/>
</dbReference>
<dbReference type="AlphaFoldDB" id="A0A1P8WCG9"/>
<protein>
    <recommendedName>
        <fullName evidence="2">ferredoxin--NADP(+) reductase</fullName>
        <ecNumber evidence="2">1.18.1.2</ecNumber>
    </recommendedName>
</protein>
<dbReference type="InterPro" id="IPR039261">
    <property type="entry name" value="FNR_nucleotide-bd"/>
</dbReference>
<dbReference type="InterPro" id="IPR033892">
    <property type="entry name" value="FNR_bac"/>
</dbReference>
<dbReference type="InterPro" id="IPR017927">
    <property type="entry name" value="FAD-bd_FR_type"/>
</dbReference>
<reference evidence="5 6" key="1">
    <citation type="journal article" date="2016" name="Front. Microbiol.">
        <title>Fuerstia marisgermanicae gen. nov., sp. nov., an Unusual Member of the Phylum Planctomycetes from the German Wadden Sea.</title>
        <authorList>
            <person name="Kohn T."/>
            <person name="Heuer A."/>
            <person name="Jogler M."/>
            <person name="Vollmers J."/>
            <person name="Boedeker C."/>
            <person name="Bunk B."/>
            <person name="Rast P."/>
            <person name="Borchert D."/>
            <person name="Glockner I."/>
            <person name="Freese H.M."/>
            <person name="Klenk H.P."/>
            <person name="Overmann J."/>
            <person name="Kaster A.K."/>
            <person name="Rohde M."/>
            <person name="Wiegand S."/>
            <person name="Jogler C."/>
        </authorList>
    </citation>
    <scope>NUCLEOTIDE SEQUENCE [LARGE SCALE GENOMIC DNA]</scope>
    <source>
        <strain evidence="5 6">NH11</strain>
    </source>
</reference>
<name>A0A1P8WCG9_9PLAN</name>
<dbReference type="InterPro" id="IPR001433">
    <property type="entry name" value="OxRdtase_FAD/NAD-bd"/>
</dbReference>
<dbReference type="CDD" id="cd06195">
    <property type="entry name" value="FNR1"/>
    <property type="match status" value="1"/>
</dbReference>
<gene>
    <name evidence="5" type="primary">fpr</name>
    <name evidence="5" type="ORF">Fuma_01330</name>
</gene>
<dbReference type="SUPFAM" id="SSF63380">
    <property type="entry name" value="Riboflavin synthase domain-like"/>
    <property type="match status" value="1"/>
</dbReference>
<dbReference type="Gene3D" id="3.40.50.80">
    <property type="entry name" value="Nucleotide-binding domain of ferredoxin-NADP reductase (FNR) module"/>
    <property type="match status" value="1"/>
</dbReference>
<evidence type="ECO:0000259" key="4">
    <source>
        <dbReference type="PROSITE" id="PS51384"/>
    </source>
</evidence>
<dbReference type="PANTHER" id="PTHR47878">
    <property type="entry name" value="OXIDOREDUCTASE FAD/NAD(P)-BINDING DOMAIN PROTEIN"/>
    <property type="match status" value="1"/>
</dbReference>
<dbReference type="OrthoDB" id="9784483at2"/>
<keyword evidence="6" id="KW-1185">Reference proteome</keyword>
<dbReference type="SUPFAM" id="SSF52343">
    <property type="entry name" value="Ferredoxin reductase-like, C-terminal NADP-linked domain"/>
    <property type="match status" value="1"/>
</dbReference>
<dbReference type="InterPro" id="IPR017938">
    <property type="entry name" value="Riboflavin_synthase-like_b-brl"/>
</dbReference>
<evidence type="ECO:0000256" key="3">
    <source>
        <dbReference type="ARBA" id="ARBA00022741"/>
    </source>
</evidence>
<feature type="domain" description="FAD-binding FR-type" evidence="4">
    <location>
        <begin position="5"/>
        <end position="136"/>
    </location>
</feature>